<dbReference type="Proteomes" id="UP001193670">
    <property type="component" value="Unassembled WGS sequence"/>
</dbReference>
<dbReference type="AlphaFoldDB" id="A0AAX0BFN3"/>
<reference evidence="1" key="2">
    <citation type="submission" date="2020-02" db="EMBL/GenBank/DDBJ databases">
        <authorList>
            <person name="Littmann E."/>
            <person name="Sorbara M."/>
        </authorList>
    </citation>
    <scope>NUCLEOTIDE SEQUENCE</scope>
    <source>
        <strain evidence="1">MSK.17.79</strain>
    </source>
</reference>
<evidence type="ECO:0000313" key="2">
    <source>
        <dbReference type="Proteomes" id="UP001193670"/>
    </source>
</evidence>
<name>A0AAX0BFN3_9FIRM</name>
<evidence type="ECO:0000313" key="1">
    <source>
        <dbReference type="EMBL" id="NSC27455.1"/>
    </source>
</evidence>
<sequence length="48" mass="5548">MSVDFITKITLLSRESPYRLEKEKSILDALWASLTSRSHVKKAVSRQQ</sequence>
<reference evidence="1" key="1">
    <citation type="journal article" date="2020" name="Cell Host Microbe">
        <title>Functional and Genomic Variation between Human-Derived Isolates of Lachnospiraceae Reveals Inter- and Intra-Species Diversity.</title>
        <authorList>
            <person name="Sorbara M.T."/>
            <person name="Littmann E.R."/>
            <person name="Fontana E."/>
            <person name="Moody T.U."/>
            <person name="Kohout C.E."/>
            <person name="Gjonbalaj M."/>
            <person name="Eaton V."/>
            <person name="Seok R."/>
            <person name="Leiner I.M."/>
            <person name="Pamer E.G."/>
        </authorList>
    </citation>
    <scope>NUCLEOTIDE SEQUENCE</scope>
    <source>
        <strain evidence="1">MSK.17.79</strain>
    </source>
</reference>
<proteinExistence type="predicted"/>
<comment type="caution">
    <text evidence="1">The sequence shown here is derived from an EMBL/GenBank/DDBJ whole genome shotgun (WGS) entry which is preliminary data.</text>
</comment>
<accession>A0AAX0BFN3</accession>
<organism evidence="1 2">
    <name type="scientific">Agathobacter rectalis</name>
    <dbReference type="NCBI Taxonomy" id="39491"/>
    <lineage>
        <taxon>Bacteria</taxon>
        <taxon>Bacillati</taxon>
        <taxon>Bacillota</taxon>
        <taxon>Clostridia</taxon>
        <taxon>Lachnospirales</taxon>
        <taxon>Lachnospiraceae</taxon>
        <taxon>Agathobacter</taxon>
    </lineage>
</organism>
<dbReference type="EMBL" id="JAAILW010000014">
    <property type="protein sequence ID" value="NSC27455.1"/>
    <property type="molecule type" value="Genomic_DNA"/>
</dbReference>
<protein>
    <submittedName>
        <fullName evidence="1">Uncharacterized protein</fullName>
    </submittedName>
</protein>
<gene>
    <name evidence="1" type="ORF">G4319_08870</name>
</gene>